<keyword evidence="5 11" id="KW-0547">Nucleotide-binding</keyword>
<dbReference type="NCBIfam" id="NF006820">
    <property type="entry name" value="PRK09344.1-2"/>
    <property type="match status" value="1"/>
</dbReference>
<dbReference type="EC" id="4.1.1.49" evidence="3 11"/>
<dbReference type="HAMAP" id="MF_00453">
    <property type="entry name" value="PEPCK_ATP"/>
    <property type="match status" value="1"/>
</dbReference>
<comment type="function">
    <text evidence="11">Involved in the gluconeogenesis. Catalyzes the conversion of oxaloacetate (OAA) to phosphoenolpyruvate (PEP) through direct phosphoryl transfer between the nucleoside triphosphate and OAA.</text>
</comment>
<dbReference type="PANTHER" id="PTHR30031">
    <property type="entry name" value="PHOSPHOENOLPYRUVATE CARBOXYKINASE ATP"/>
    <property type="match status" value="1"/>
</dbReference>
<comment type="caution">
    <text evidence="11">Lacks conserved residue(s) required for the propagation of feature annotation.</text>
</comment>
<dbReference type="GO" id="GO:0005524">
    <property type="term" value="F:ATP binding"/>
    <property type="evidence" value="ECO:0007669"/>
    <property type="project" value="UniProtKB-UniRule"/>
</dbReference>
<feature type="binding site" evidence="11">
    <location>
        <position position="302"/>
    </location>
    <ligand>
        <name>ATP</name>
        <dbReference type="ChEBI" id="CHEBI:30616"/>
    </ligand>
</feature>
<dbReference type="Gene3D" id="3.90.228.20">
    <property type="match status" value="1"/>
</dbReference>
<dbReference type="FunFam" id="2.170.8.10:FF:000001">
    <property type="entry name" value="Phosphoenolpyruvate carboxykinase (ATP)"/>
    <property type="match status" value="1"/>
</dbReference>
<feature type="binding site" evidence="11">
    <location>
        <position position="200"/>
    </location>
    <ligand>
        <name>Mn(2+)</name>
        <dbReference type="ChEBI" id="CHEBI:29035"/>
    </ligand>
</feature>
<dbReference type="Gene3D" id="3.40.449.10">
    <property type="entry name" value="Phosphoenolpyruvate Carboxykinase, domain 1"/>
    <property type="match status" value="1"/>
</dbReference>
<dbReference type="InterPro" id="IPR001272">
    <property type="entry name" value="PEP_carboxykinase_ATP"/>
</dbReference>
<keyword evidence="11" id="KW-0479">Metal-binding</keyword>
<dbReference type="Proteomes" id="UP000202440">
    <property type="component" value="Chromosome"/>
</dbReference>
<evidence type="ECO:0000256" key="10">
    <source>
        <dbReference type="ARBA" id="ARBA00047371"/>
    </source>
</evidence>
<evidence type="ECO:0000313" key="12">
    <source>
        <dbReference type="EMBL" id="ASP37790.1"/>
    </source>
</evidence>
<evidence type="ECO:0000256" key="1">
    <source>
        <dbReference type="ARBA" id="ARBA00004742"/>
    </source>
</evidence>
<evidence type="ECO:0000256" key="2">
    <source>
        <dbReference type="ARBA" id="ARBA00006052"/>
    </source>
</evidence>
<evidence type="ECO:0000256" key="7">
    <source>
        <dbReference type="ARBA" id="ARBA00022840"/>
    </source>
</evidence>
<keyword evidence="12" id="KW-0808">Transferase</keyword>
<feature type="binding site" evidence="11">
    <location>
        <position position="41"/>
    </location>
    <ligand>
        <name>substrate</name>
    </ligand>
</feature>
<evidence type="ECO:0000313" key="13">
    <source>
        <dbReference type="Proteomes" id="UP000202440"/>
    </source>
</evidence>
<evidence type="ECO:0000256" key="3">
    <source>
        <dbReference type="ARBA" id="ARBA00012363"/>
    </source>
</evidence>
<sequence length="512" mass="55857">MTTVYTDLSSPLLIEQALQRGEGKLQSTGALVVTTGQRTGRSPMDRFIVSEPSSKDAIDWGNINRPFDADKFDALWERVEEFLSQQDSFVSHVHVGSDPQHYLPVKMTTQTAWQNLFGRNLFIRPDSYNPSDKAEWQILNVAGFECVPERDGTNSDGCVIINFAQRKVLLAGMRYAGEMKKAMFSVQNFLLPEKDVLPMHCSANVGEEGDTCLFFGLSGTGKTTLSADPERYLIGDDEHGWGKGTVFNIEGGCYAKTIDLSKKNEPIIWDAIKFGAIVENVVINEETRIADYADTSLTENGRCAYPLEHVEKRVAENKGGEPKAVIFLTCDMTGVLPPVSILSKEQAAYHFLSGYTALVGSTEMGGSKGLKSTFSTCFGAPFFPRPAGEYAELLMKRVTEFDSQVYLVNTGWTGGANGAGGERFSIPTTRAVISAIQSGALRDADTETLPVFGLNVPTAIDGVESQLLNPIAAWGDEAAWTEAAKNLAAQFVENFKKYDVSEAILAAAPQLD</sequence>
<dbReference type="PANTHER" id="PTHR30031:SF0">
    <property type="entry name" value="PHOSPHOENOLPYRUVATE CARBOXYKINASE (ATP)"/>
    <property type="match status" value="1"/>
</dbReference>
<dbReference type="GO" id="GO:0016301">
    <property type="term" value="F:kinase activity"/>
    <property type="evidence" value="ECO:0007669"/>
    <property type="project" value="UniProtKB-KW"/>
</dbReference>
<feature type="binding site" evidence="11">
    <location>
        <position position="175"/>
    </location>
    <ligand>
        <name>substrate</name>
    </ligand>
</feature>
<evidence type="ECO:0000256" key="11">
    <source>
        <dbReference type="HAMAP-Rule" id="MF_00453"/>
    </source>
</evidence>
<organism evidence="12 13">
    <name type="scientific">Bacterioplanes sanyensis</name>
    <dbReference type="NCBI Taxonomy" id="1249553"/>
    <lineage>
        <taxon>Bacteria</taxon>
        <taxon>Pseudomonadati</taxon>
        <taxon>Pseudomonadota</taxon>
        <taxon>Gammaproteobacteria</taxon>
        <taxon>Oceanospirillales</taxon>
        <taxon>Oceanospirillaceae</taxon>
        <taxon>Bacterioplanes</taxon>
    </lineage>
</organism>
<comment type="subunit">
    <text evidence="11">Monomer.</text>
</comment>
<dbReference type="CDD" id="cd00484">
    <property type="entry name" value="PEPCK_ATP"/>
    <property type="match status" value="1"/>
</dbReference>
<evidence type="ECO:0000256" key="6">
    <source>
        <dbReference type="ARBA" id="ARBA00022793"/>
    </source>
</evidence>
<feature type="binding site" evidence="11">
    <location>
        <position position="237"/>
    </location>
    <ligand>
        <name>Mn(2+)</name>
        <dbReference type="ChEBI" id="CHEBI:29035"/>
    </ligand>
</feature>
<feature type="binding site" evidence="11">
    <location>
        <position position="429"/>
    </location>
    <ligand>
        <name>ATP</name>
        <dbReference type="ChEBI" id="CHEBI:30616"/>
    </ligand>
</feature>
<dbReference type="GO" id="GO:0005829">
    <property type="term" value="C:cytosol"/>
    <property type="evidence" value="ECO:0007669"/>
    <property type="project" value="TreeGrafter"/>
</dbReference>
<dbReference type="RefSeq" id="WP_094058999.1">
    <property type="nucleotide sequence ID" value="NZ_CP022530.1"/>
</dbReference>
<dbReference type="GO" id="GO:0004612">
    <property type="term" value="F:phosphoenolpyruvate carboxykinase (ATP) activity"/>
    <property type="evidence" value="ECO:0007669"/>
    <property type="project" value="UniProtKB-UniRule"/>
</dbReference>
<keyword evidence="4 11" id="KW-0312">Gluconeogenesis</keyword>
<dbReference type="Gene3D" id="2.170.8.10">
    <property type="entry name" value="Phosphoenolpyruvate Carboxykinase, domain 2"/>
    <property type="match status" value="1"/>
</dbReference>
<dbReference type="EMBL" id="CP022530">
    <property type="protein sequence ID" value="ASP37790.1"/>
    <property type="molecule type" value="Genomic_DNA"/>
</dbReference>
<comment type="subcellular location">
    <subcellularLocation>
        <location evidence="11">Cytoplasm</location>
    </subcellularLocation>
</comment>
<dbReference type="PIRSF" id="PIRSF006294">
    <property type="entry name" value="PEP_crbxkin"/>
    <property type="match status" value="1"/>
</dbReference>
<keyword evidence="11" id="KW-0963">Cytoplasm</keyword>
<keyword evidence="12" id="KW-0670">Pyruvate</keyword>
<feature type="binding site" evidence="11">
    <location>
        <position position="265"/>
    </location>
    <ligand>
        <name>ATP</name>
        <dbReference type="ChEBI" id="CHEBI:30616"/>
    </ligand>
</feature>
<feature type="binding site" evidence="11">
    <location>
        <position position="302"/>
    </location>
    <ligand>
        <name>substrate</name>
    </ligand>
</feature>
<comment type="pathway">
    <text evidence="1 11">Carbohydrate biosynthesis; gluconeogenesis.</text>
</comment>
<name>A0A222FG97_9GAMM</name>
<keyword evidence="12" id="KW-0418">Kinase</keyword>
<proteinExistence type="inferred from homology"/>
<dbReference type="OrthoDB" id="9806325at2"/>
<feature type="binding site" evidence="11">
    <location>
        <position position="181"/>
    </location>
    <ligand>
        <name>ATP</name>
        <dbReference type="ChEBI" id="CHEBI:30616"/>
    </ligand>
</feature>
<comment type="catalytic activity">
    <reaction evidence="10 11">
        <text>oxaloacetate + ATP = phosphoenolpyruvate + ADP + CO2</text>
        <dbReference type="Rhea" id="RHEA:18617"/>
        <dbReference type="ChEBI" id="CHEBI:16452"/>
        <dbReference type="ChEBI" id="CHEBI:16526"/>
        <dbReference type="ChEBI" id="CHEBI:30616"/>
        <dbReference type="ChEBI" id="CHEBI:58702"/>
        <dbReference type="ChEBI" id="CHEBI:456216"/>
        <dbReference type="EC" id="4.1.1.49"/>
    </reaction>
</comment>
<dbReference type="InterPro" id="IPR008210">
    <property type="entry name" value="PEP_carboxykinase_N"/>
</dbReference>
<dbReference type="KEGG" id="bsan:CHH28_03475"/>
<comment type="similarity">
    <text evidence="2 11">Belongs to the phosphoenolpyruvate carboxykinase (ATP) family.</text>
</comment>
<protein>
    <recommendedName>
        <fullName evidence="3 11">Phosphoenolpyruvate carboxykinase (ATP)</fullName>
        <shortName evidence="11">PCK</shortName>
        <shortName evidence="11">PEP carboxykinase</shortName>
        <shortName evidence="11">PEPCK</shortName>
        <ecNumber evidence="3 11">4.1.1.49</ecNumber>
    </recommendedName>
</protein>
<evidence type="ECO:0000256" key="4">
    <source>
        <dbReference type="ARBA" id="ARBA00022432"/>
    </source>
</evidence>
<gene>
    <name evidence="11" type="primary">pckA</name>
    <name evidence="12" type="ORF">CHH28_03475</name>
</gene>
<keyword evidence="7 11" id="KW-0067">ATP-binding</keyword>
<keyword evidence="8 11" id="KW-0464">Manganese</keyword>
<dbReference type="NCBIfam" id="NF006823">
    <property type="entry name" value="PRK09344.1-5"/>
    <property type="match status" value="1"/>
</dbReference>
<feature type="binding site" evidence="11">
    <location>
        <position position="181"/>
    </location>
    <ligand>
        <name>substrate</name>
    </ligand>
</feature>
<keyword evidence="9 11" id="KW-0456">Lyase</keyword>
<evidence type="ECO:0000256" key="5">
    <source>
        <dbReference type="ARBA" id="ARBA00022741"/>
    </source>
</evidence>
<dbReference type="GO" id="GO:0006094">
    <property type="term" value="P:gluconeogenesis"/>
    <property type="evidence" value="ECO:0007669"/>
    <property type="project" value="UniProtKB-UniRule"/>
</dbReference>
<evidence type="ECO:0000256" key="8">
    <source>
        <dbReference type="ARBA" id="ARBA00023211"/>
    </source>
</evidence>
<keyword evidence="13" id="KW-1185">Reference proteome</keyword>
<dbReference type="SUPFAM" id="SSF68923">
    <property type="entry name" value="PEP carboxykinase N-terminal domain"/>
    <property type="match status" value="1"/>
</dbReference>
<dbReference type="AlphaFoldDB" id="A0A222FG97"/>
<accession>A0A222FG97</accession>
<dbReference type="GO" id="GO:0046872">
    <property type="term" value="F:metal ion binding"/>
    <property type="evidence" value="ECO:0007669"/>
    <property type="project" value="UniProtKB-KW"/>
</dbReference>
<feature type="binding site" evidence="11">
    <location>
        <begin position="216"/>
        <end position="224"/>
    </location>
    <ligand>
        <name>ATP</name>
        <dbReference type="ChEBI" id="CHEBI:30616"/>
    </ligand>
</feature>
<dbReference type="InterPro" id="IPR013035">
    <property type="entry name" value="PEP_carboxykinase_C"/>
</dbReference>
<keyword evidence="6 11" id="KW-0210">Decarboxylase</keyword>
<feature type="binding site" evidence="11">
    <location>
        <position position="200"/>
    </location>
    <ligand>
        <name>ATP</name>
        <dbReference type="ChEBI" id="CHEBI:30616"/>
    </ligand>
</feature>
<dbReference type="SUPFAM" id="SSF53795">
    <property type="entry name" value="PEP carboxykinase-like"/>
    <property type="match status" value="1"/>
</dbReference>
<reference evidence="12 13" key="1">
    <citation type="submission" date="2017-07" db="EMBL/GenBank/DDBJ databases">
        <title>Annotated genome sequence of Bacterioplanes sanyensis isolated from Red Sea.</title>
        <authorList>
            <person name="Rehman Z.U."/>
        </authorList>
    </citation>
    <scope>NUCLEOTIDE SEQUENCE [LARGE SCALE GENOMIC DNA]</scope>
    <source>
        <strain evidence="12 13">NV9</strain>
    </source>
</reference>
<dbReference type="UniPathway" id="UPA00138"/>
<evidence type="ECO:0000256" key="9">
    <source>
        <dbReference type="ARBA" id="ARBA00023239"/>
    </source>
</evidence>
<dbReference type="NCBIfam" id="NF006821">
    <property type="entry name" value="PRK09344.1-3"/>
    <property type="match status" value="1"/>
</dbReference>
<feature type="binding site" evidence="11">
    <location>
        <position position="181"/>
    </location>
    <ligand>
        <name>Mn(2+)</name>
        <dbReference type="ChEBI" id="CHEBI:29035"/>
    </ligand>
</feature>
<dbReference type="NCBIfam" id="TIGR00224">
    <property type="entry name" value="pckA"/>
    <property type="match status" value="1"/>
</dbReference>
<comment type="cofactor">
    <cofactor evidence="11">
        <name>Mn(2+)</name>
        <dbReference type="ChEBI" id="CHEBI:29035"/>
    </cofactor>
    <text evidence="11">Binds 1 Mn(2+) ion per subunit.</text>
</comment>
<dbReference type="Pfam" id="PF01293">
    <property type="entry name" value="PEPCK_ATP"/>
    <property type="match status" value="1"/>
</dbReference>